<gene>
    <name evidence="1" type="ORF">SAMN05444401_3847</name>
</gene>
<protein>
    <submittedName>
        <fullName evidence="1">Uncharacterized protein YjbI, contains pentapeptide repeats</fullName>
    </submittedName>
</protein>
<dbReference type="InterPro" id="IPR001646">
    <property type="entry name" value="5peptide_repeat"/>
</dbReference>
<dbReference type="EMBL" id="FQZO01000007">
    <property type="protein sequence ID" value="SHJ76710.1"/>
    <property type="molecule type" value="Genomic_DNA"/>
</dbReference>
<dbReference type="PANTHER" id="PTHR14136">
    <property type="entry name" value="BTB_POZ DOMAIN-CONTAINING PROTEIN KCTD9"/>
    <property type="match status" value="1"/>
</dbReference>
<dbReference type="SUPFAM" id="SSF141571">
    <property type="entry name" value="Pentapeptide repeat-like"/>
    <property type="match status" value="1"/>
</dbReference>
<organism evidence="1 2">
    <name type="scientific">Clostridium amylolyticum</name>
    <dbReference type="NCBI Taxonomy" id="1121298"/>
    <lineage>
        <taxon>Bacteria</taxon>
        <taxon>Bacillati</taxon>
        <taxon>Bacillota</taxon>
        <taxon>Clostridia</taxon>
        <taxon>Eubacteriales</taxon>
        <taxon>Clostridiaceae</taxon>
        <taxon>Clostridium</taxon>
    </lineage>
</organism>
<reference evidence="1 2" key="1">
    <citation type="submission" date="2016-11" db="EMBL/GenBank/DDBJ databases">
        <authorList>
            <person name="Jaros S."/>
            <person name="Januszkiewicz K."/>
            <person name="Wedrychowicz H."/>
        </authorList>
    </citation>
    <scope>NUCLEOTIDE SEQUENCE [LARGE SCALE GENOMIC DNA]</scope>
    <source>
        <strain evidence="1 2">DSM 21864</strain>
    </source>
</reference>
<dbReference type="Proteomes" id="UP000184080">
    <property type="component" value="Unassembled WGS sequence"/>
</dbReference>
<sequence>MIYTYEDKRNKELRVDCKNCFGLCCVALYFSASEGFPTNKDAGKPCINLQSDFTCSVHKSLRKKGLKGCTAYDCFGAGQKVAQVTFRGRDWRQAPESADEMFQAFLIMRQLHEMLWYLSEAFILQTDQGIKEEIRLFIEDTESLTLLEVNSLLALDVAEHRNKVNSLLKSTSELVRSKAEGGRNHNSRSRNINSRKSDYFGADLRKTNLRGADLRGACLIAANLRAVDLSFADLIGADLRDADLSGANLTNSIFLTQAQINTAKGDSQTKLPMMIVRPDYWSK</sequence>
<proteinExistence type="predicted"/>
<dbReference type="Pfam" id="PF00805">
    <property type="entry name" value="Pentapeptide"/>
    <property type="match status" value="1"/>
</dbReference>
<dbReference type="OrthoDB" id="154708at2"/>
<dbReference type="Gene3D" id="2.160.20.80">
    <property type="entry name" value="E3 ubiquitin-protein ligase SopA"/>
    <property type="match status" value="1"/>
</dbReference>
<dbReference type="PANTHER" id="PTHR14136:SF17">
    <property type="entry name" value="BTB_POZ DOMAIN-CONTAINING PROTEIN KCTD9"/>
    <property type="match status" value="1"/>
</dbReference>
<evidence type="ECO:0000313" key="1">
    <source>
        <dbReference type="EMBL" id="SHJ76710.1"/>
    </source>
</evidence>
<dbReference type="STRING" id="1121298.SAMN05444401_3847"/>
<keyword evidence="2" id="KW-1185">Reference proteome</keyword>
<dbReference type="RefSeq" id="WP_073010585.1">
    <property type="nucleotide sequence ID" value="NZ_FQZO01000007.1"/>
</dbReference>
<dbReference type="InterPro" id="IPR051082">
    <property type="entry name" value="Pentapeptide-BTB/POZ_domain"/>
</dbReference>
<evidence type="ECO:0000313" key="2">
    <source>
        <dbReference type="Proteomes" id="UP000184080"/>
    </source>
</evidence>
<dbReference type="AlphaFoldDB" id="A0A1M6M006"/>
<accession>A0A1M6M006</accession>
<name>A0A1M6M006_9CLOT</name>